<dbReference type="AlphaFoldDB" id="A0A0R1T3R1"/>
<comment type="caution">
    <text evidence="1">The sequence shown here is derived from an EMBL/GenBank/DDBJ whole genome shotgun (WGS) entry which is preliminary data.</text>
</comment>
<dbReference type="RefSeq" id="WP_025021369.1">
    <property type="nucleotide sequence ID" value="NZ_AZFH01000202.1"/>
</dbReference>
<gene>
    <name evidence="1" type="ORF">FC36_GL001966</name>
</gene>
<sequence>MTKKLALVIHKDIVDESKLKYDNLELISVQKFREFLYDFEGFKDLEKKAQLDDKSLILSYQKLEEAMLKGKKLLFSIFENNKFEGELFQNSLEELVEKYHYDLLKLKVSSVAVSDKYAHPGYFKDSYSRRDASCSVVLKQAISNEDLVILSNFLGGQTYE</sequence>
<accession>A0A0R1T3R1</accession>
<name>A0A0R1T3R1_9LACO</name>
<dbReference type="STRING" id="1423740.FC36_GL001966"/>
<dbReference type="EMBL" id="AZFH01000202">
    <property type="protein sequence ID" value="KRL76253.1"/>
    <property type="molecule type" value="Genomic_DNA"/>
</dbReference>
<evidence type="ECO:0000313" key="1">
    <source>
        <dbReference type="EMBL" id="KRL76253.1"/>
    </source>
</evidence>
<proteinExistence type="predicted"/>
<dbReference type="Proteomes" id="UP000051048">
    <property type="component" value="Unassembled WGS sequence"/>
</dbReference>
<protein>
    <submittedName>
        <fullName evidence="1">Uncharacterized protein</fullName>
    </submittedName>
</protein>
<evidence type="ECO:0000313" key="2">
    <source>
        <dbReference type="Proteomes" id="UP000051048"/>
    </source>
</evidence>
<reference evidence="1 2" key="1">
    <citation type="journal article" date="2015" name="Genome Announc.">
        <title>Expanding the biotechnology potential of lactobacilli through comparative genomics of 213 strains and associated genera.</title>
        <authorList>
            <person name="Sun Z."/>
            <person name="Harris H.M."/>
            <person name="McCann A."/>
            <person name="Guo C."/>
            <person name="Argimon S."/>
            <person name="Zhang W."/>
            <person name="Yang X."/>
            <person name="Jeffery I.B."/>
            <person name="Cooney J.C."/>
            <person name="Kagawa T.F."/>
            <person name="Liu W."/>
            <person name="Song Y."/>
            <person name="Salvetti E."/>
            <person name="Wrobel A."/>
            <person name="Rasinkangas P."/>
            <person name="Parkhill J."/>
            <person name="Rea M.C."/>
            <person name="O'Sullivan O."/>
            <person name="Ritari J."/>
            <person name="Douillard F.P."/>
            <person name="Paul Ross R."/>
            <person name="Yang R."/>
            <person name="Briner A.E."/>
            <person name="Felis G.E."/>
            <person name="de Vos W.M."/>
            <person name="Barrangou R."/>
            <person name="Klaenhammer T.R."/>
            <person name="Caufield P.W."/>
            <person name="Cui Y."/>
            <person name="Zhang H."/>
            <person name="O'Toole P.W."/>
        </authorList>
    </citation>
    <scope>NUCLEOTIDE SEQUENCE [LARGE SCALE GENOMIC DNA]</scope>
    <source>
        <strain evidence="1 2">DSM 15833</strain>
    </source>
</reference>
<organism evidence="1 2">
    <name type="scientific">Ligilactobacillus equi DSM 15833 = JCM 10991</name>
    <dbReference type="NCBI Taxonomy" id="1423740"/>
    <lineage>
        <taxon>Bacteria</taxon>
        <taxon>Bacillati</taxon>
        <taxon>Bacillota</taxon>
        <taxon>Bacilli</taxon>
        <taxon>Lactobacillales</taxon>
        <taxon>Lactobacillaceae</taxon>
        <taxon>Ligilactobacillus</taxon>
    </lineage>
</organism>
<dbReference type="PATRIC" id="fig|1423740.3.peg.2131"/>
<dbReference type="OrthoDB" id="1648091at2"/>